<organism evidence="1 2">
    <name type="scientific">Durusdinium trenchii</name>
    <dbReference type="NCBI Taxonomy" id="1381693"/>
    <lineage>
        <taxon>Eukaryota</taxon>
        <taxon>Sar</taxon>
        <taxon>Alveolata</taxon>
        <taxon>Dinophyceae</taxon>
        <taxon>Suessiales</taxon>
        <taxon>Symbiodiniaceae</taxon>
        <taxon>Durusdinium</taxon>
    </lineage>
</organism>
<comment type="caution">
    <text evidence="1">The sequence shown here is derived from an EMBL/GenBank/DDBJ whole genome shotgun (WGS) entry which is preliminary data.</text>
</comment>
<gene>
    <name evidence="1" type="ORF">SCF082_LOCUS41640</name>
</gene>
<dbReference type="Proteomes" id="UP001642464">
    <property type="component" value="Unassembled WGS sequence"/>
</dbReference>
<reference evidence="1 2" key="1">
    <citation type="submission" date="2024-02" db="EMBL/GenBank/DDBJ databases">
        <authorList>
            <person name="Chen Y."/>
            <person name="Shah S."/>
            <person name="Dougan E. K."/>
            <person name="Thang M."/>
            <person name="Chan C."/>
        </authorList>
    </citation>
    <scope>NUCLEOTIDE SEQUENCE [LARGE SCALE GENOMIC DNA]</scope>
</reference>
<evidence type="ECO:0000313" key="1">
    <source>
        <dbReference type="EMBL" id="CAK9088173.1"/>
    </source>
</evidence>
<sequence length="53" mass="6168">MQDLGLILPQAYDQGLFRFQEPRRPRNPNVLSKAMNDHPKALMDIIDAEVDCW</sequence>
<accession>A0ABP0QJ49</accession>
<name>A0ABP0QJ49_9DINO</name>
<feature type="non-terminal residue" evidence="1">
    <location>
        <position position="53"/>
    </location>
</feature>
<protein>
    <submittedName>
        <fullName evidence="1">Ankyrin repeat domain-containing protein 50</fullName>
    </submittedName>
</protein>
<proteinExistence type="predicted"/>
<keyword evidence="2" id="KW-1185">Reference proteome</keyword>
<dbReference type="EMBL" id="CAXAMM010039662">
    <property type="protein sequence ID" value="CAK9088173.1"/>
    <property type="molecule type" value="Genomic_DNA"/>
</dbReference>
<evidence type="ECO:0000313" key="2">
    <source>
        <dbReference type="Proteomes" id="UP001642464"/>
    </source>
</evidence>